<gene>
    <name evidence="2" type="ORF">Pyn_22668</name>
</gene>
<reference evidence="2 3" key="1">
    <citation type="submission" date="2018-02" db="EMBL/GenBank/DDBJ databases">
        <title>Draft genome of wild Prunus yedoensis var. nudiflora.</title>
        <authorList>
            <person name="Baek S."/>
            <person name="Kim J.-H."/>
            <person name="Choi K."/>
            <person name="Kim G.-B."/>
            <person name="Cho A."/>
            <person name="Jang H."/>
            <person name="Shin C.-H."/>
            <person name="Yu H.-J."/>
            <person name="Mun J.-H."/>
        </authorList>
    </citation>
    <scope>NUCLEOTIDE SEQUENCE [LARGE SCALE GENOMIC DNA]</scope>
    <source>
        <strain evidence="3">cv. Jeju island</strain>
        <tissue evidence="2">Leaf</tissue>
    </source>
</reference>
<protein>
    <submittedName>
        <fullName evidence="2">Uncharacterized protein</fullName>
    </submittedName>
</protein>
<keyword evidence="3" id="KW-1185">Reference proteome</keyword>
<evidence type="ECO:0000313" key="3">
    <source>
        <dbReference type="Proteomes" id="UP000250321"/>
    </source>
</evidence>
<sequence length="77" mass="8817">MRRAYSIRSSSSRYHLVLPPRKLVEQIQPNLLRLVYHMVPPKALRNEGSAQAPRPAQATPRRPPRPIFRTLAAYACV</sequence>
<name>A0A314UCN2_PRUYE</name>
<accession>A0A314UCN2</accession>
<comment type="caution">
    <text evidence="2">The sequence shown here is derived from an EMBL/GenBank/DDBJ whole genome shotgun (WGS) entry which is preliminary data.</text>
</comment>
<feature type="region of interest" description="Disordered" evidence="1">
    <location>
        <begin position="45"/>
        <end position="64"/>
    </location>
</feature>
<dbReference type="Proteomes" id="UP000250321">
    <property type="component" value="Unassembled WGS sequence"/>
</dbReference>
<evidence type="ECO:0000256" key="1">
    <source>
        <dbReference type="SAM" id="MobiDB-lite"/>
    </source>
</evidence>
<feature type="compositionally biased region" description="Low complexity" evidence="1">
    <location>
        <begin position="50"/>
        <end position="60"/>
    </location>
</feature>
<evidence type="ECO:0000313" key="2">
    <source>
        <dbReference type="EMBL" id="PQM35207.1"/>
    </source>
</evidence>
<dbReference type="AlphaFoldDB" id="A0A314UCN2"/>
<organism evidence="2 3">
    <name type="scientific">Prunus yedoensis var. nudiflora</name>
    <dbReference type="NCBI Taxonomy" id="2094558"/>
    <lineage>
        <taxon>Eukaryota</taxon>
        <taxon>Viridiplantae</taxon>
        <taxon>Streptophyta</taxon>
        <taxon>Embryophyta</taxon>
        <taxon>Tracheophyta</taxon>
        <taxon>Spermatophyta</taxon>
        <taxon>Magnoliopsida</taxon>
        <taxon>eudicotyledons</taxon>
        <taxon>Gunneridae</taxon>
        <taxon>Pentapetalae</taxon>
        <taxon>rosids</taxon>
        <taxon>fabids</taxon>
        <taxon>Rosales</taxon>
        <taxon>Rosaceae</taxon>
        <taxon>Amygdaloideae</taxon>
        <taxon>Amygdaleae</taxon>
        <taxon>Prunus</taxon>
    </lineage>
</organism>
<dbReference type="EMBL" id="PJQY01003702">
    <property type="protein sequence ID" value="PQM35207.1"/>
    <property type="molecule type" value="Genomic_DNA"/>
</dbReference>
<proteinExistence type="predicted"/>